<dbReference type="RefSeq" id="WP_106664228.1">
    <property type="nucleotide sequence ID" value="NZ_PGGM01000004.1"/>
</dbReference>
<evidence type="ECO:0000313" key="2">
    <source>
        <dbReference type="Proteomes" id="UP000241764"/>
    </source>
</evidence>
<dbReference type="AlphaFoldDB" id="A0A2P7BDZ1"/>
<organism evidence="1 2">
    <name type="scientific">Phyllobacterium sophorae</name>
    <dbReference type="NCBI Taxonomy" id="1520277"/>
    <lineage>
        <taxon>Bacteria</taxon>
        <taxon>Pseudomonadati</taxon>
        <taxon>Pseudomonadota</taxon>
        <taxon>Alphaproteobacteria</taxon>
        <taxon>Hyphomicrobiales</taxon>
        <taxon>Phyllobacteriaceae</taxon>
        <taxon>Phyllobacterium</taxon>
    </lineage>
</organism>
<gene>
    <name evidence="1" type="ORF">CU103_12430</name>
</gene>
<protein>
    <submittedName>
        <fullName evidence="1">Uncharacterized protein</fullName>
    </submittedName>
</protein>
<sequence>MTYKQIETFRNADNNTPVNFTKLQEGFRITDSTQAKGYKQLGCTDVDGLTEYKGYFLMQEWKGTRDLPIGQKILAENFTKLSPKAYFVQVYGFTDKMEVIAYRVCKEGKWKEWIECEEGIDSFNEMLASWCDYVYNATYKTSKGVH</sequence>
<keyword evidence="2" id="KW-1185">Reference proteome</keyword>
<accession>A0A2P7BDZ1</accession>
<proteinExistence type="predicted"/>
<dbReference type="EMBL" id="PGGM01000004">
    <property type="protein sequence ID" value="PSH64683.1"/>
    <property type="molecule type" value="Genomic_DNA"/>
</dbReference>
<comment type="caution">
    <text evidence="1">The sequence shown here is derived from an EMBL/GenBank/DDBJ whole genome shotgun (WGS) entry which is preliminary data.</text>
</comment>
<evidence type="ECO:0000313" key="1">
    <source>
        <dbReference type="EMBL" id="PSH64683.1"/>
    </source>
</evidence>
<reference evidence="2" key="1">
    <citation type="submission" date="2017-11" db="EMBL/GenBank/DDBJ databases">
        <authorList>
            <person name="Kuznetsova I."/>
            <person name="Sazanova A."/>
            <person name="Chirak E."/>
            <person name="Safronova V."/>
            <person name="Willems A."/>
        </authorList>
    </citation>
    <scope>NUCLEOTIDE SEQUENCE [LARGE SCALE GENOMIC DNA]</scope>
    <source>
        <strain evidence="2">CCBAU 03422</strain>
    </source>
</reference>
<dbReference type="Proteomes" id="UP000241764">
    <property type="component" value="Unassembled WGS sequence"/>
</dbReference>
<name>A0A2P7BDZ1_9HYPH</name>